<proteinExistence type="predicted"/>
<organism evidence="1 2">
    <name type="scientific">Araneus ventricosus</name>
    <name type="common">Orbweaver spider</name>
    <name type="synonym">Epeira ventricosa</name>
    <dbReference type="NCBI Taxonomy" id="182803"/>
    <lineage>
        <taxon>Eukaryota</taxon>
        <taxon>Metazoa</taxon>
        <taxon>Ecdysozoa</taxon>
        <taxon>Arthropoda</taxon>
        <taxon>Chelicerata</taxon>
        <taxon>Arachnida</taxon>
        <taxon>Araneae</taxon>
        <taxon>Araneomorphae</taxon>
        <taxon>Entelegynae</taxon>
        <taxon>Araneoidea</taxon>
        <taxon>Araneidae</taxon>
        <taxon>Araneus</taxon>
    </lineage>
</organism>
<protein>
    <submittedName>
        <fullName evidence="1">Uncharacterized protein</fullName>
    </submittedName>
</protein>
<name>A0A4Y2GIN6_ARAVE</name>
<reference evidence="1 2" key="1">
    <citation type="journal article" date="2019" name="Sci. Rep.">
        <title>Orb-weaving spider Araneus ventricosus genome elucidates the spidroin gene catalogue.</title>
        <authorList>
            <person name="Kono N."/>
            <person name="Nakamura H."/>
            <person name="Ohtoshi R."/>
            <person name="Moran D.A.P."/>
            <person name="Shinohara A."/>
            <person name="Yoshida Y."/>
            <person name="Fujiwara M."/>
            <person name="Mori M."/>
            <person name="Tomita M."/>
            <person name="Arakawa K."/>
        </authorList>
    </citation>
    <scope>NUCLEOTIDE SEQUENCE [LARGE SCALE GENOMIC DNA]</scope>
</reference>
<comment type="caution">
    <text evidence="1">The sequence shown here is derived from an EMBL/GenBank/DDBJ whole genome shotgun (WGS) entry which is preliminary data.</text>
</comment>
<gene>
    <name evidence="1" type="ORF">AVEN_186189_1</name>
</gene>
<evidence type="ECO:0000313" key="1">
    <source>
        <dbReference type="EMBL" id="GBM51904.1"/>
    </source>
</evidence>
<keyword evidence="2" id="KW-1185">Reference proteome</keyword>
<accession>A0A4Y2GIN6</accession>
<dbReference type="Proteomes" id="UP000499080">
    <property type="component" value="Unassembled WGS sequence"/>
</dbReference>
<dbReference type="EMBL" id="BGPR01001354">
    <property type="protein sequence ID" value="GBM51904.1"/>
    <property type="molecule type" value="Genomic_DNA"/>
</dbReference>
<dbReference type="AlphaFoldDB" id="A0A4Y2GIN6"/>
<sequence>MTGVSSNLPLLTSADWNRYGKRASFMLFASVYILTSDETWDRWKEIGSGQSLYPSECFTRISTLTYGLKHAFQRVVAKNPEIGLH</sequence>
<evidence type="ECO:0000313" key="2">
    <source>
        <dbReference type="Proteomes" id="UP000499080"/>
    </source>
</evidence>